<dbReference type="GO" id="GO:0005576">
    <property type="term" value="C:extracellular region"/>
    <property type="evidence" value="ECO:0007669"/>
    <property type="project" value="UniProtKB-SubCell"/>
</dbReference>
<evidence type="ECO:0000256" key="2">
    <source>
        <dbReference type="ARBA" id="ARBA00022729"/>
    </source>
</evidence>
<protein>
    <submittedName>
        <fullName evidence="4">Poly-beta-1,6-N-acetyl-D-glucosamine N-deacetylase</fullName>
        <ecNumber evidence="4">3.5.1.-</ecNumber>
    </submittedName>
</protein>
<dbReference type="CDD" id="cd10918">
    <property type="entry name" value="CE4_NodB_like_5s_6s"/>
    <property type="match status" value="1"/>
</dbReference>
<dbReference type="GO" id="GO:0016810">
    <property type="term" value="F:hydrolase activity, acting on carbon-nitrogen (but not peptide) bonds"/>
    <property type="evidence" value="ECO:0007669"/>
    <property type="project" value="InterPro"/>
</dbReference>
<sequence>MPSRRLRLRFREAVKTLVYGSLAVTGRCLPRSAPPILTYHSIDDSGSPISRTPDEFRREMTYFHDHGFRTWTLGEFVDRLGSGNNNAERRFVITFDDGFENVWSTAYPILDELGFTATVFLVTDFVGRESGWSVNDKVTSYGLDRAPLLSWSHARQMQEGGFEFGSHTTNHPRMTDLATDELENDLSRSRQTIEDNLGTACRTFCYPFGIYNPTVRNAVRQAGYEAATTLRFGRNTSIDDVYELRRIGSARFHNWQFFRACVHGGWGRTAGN</sequence>
<comment type="subcellular location">
    <subcellularLocation>
        <location evidence="1">Secreted</location>
    </subcellularLocation>
</comment>
<evidence type="ECO:0000259" key="3">
    <source>
        <dbReference type="PROSITE" id="PS51677"/>
    </source>
</evidence>
<name>A0A517ZD46_9PLAN</name>
<dbReference type="InterPro" id="IPR002509">
    <property type="entry name" value="NODB_dom"/>
</dbReference>
<proteinExistence type="predicted"/>
<dbReference type="Gene3D" id="3.20.20.370">
    <property type="entry name" value="Glycoside hydrolase/deacetylase"/>
    <property type="match status" value="1"/>
</dbReference>
<dbReference type="Pfam" id="PF01522">
    <property type="entry name" value="Polysacc_deac_1"/>
    <property type="match status" value="1"/>
</dbReference>
<dbReference type="InterPro" id="IPR011330">
    <property type="entry name" value="Glyco_hydro/deAcase_b/a-brl"/>
</dbReference>
<dbReference type="InterPro" id="IPR051398">
    <property type="entry name" value="Polysacch_Deacetylase"/>
</dbReference>
<keyword evidence="4" id="KW-0378">Hydrolase</keyword>
<dbReference type="PANTHER" id="PTHR34216">
    <property type="match status" value="1"/>
</dbReference>
<dbReference type="PANTHER" id="PTHR34216:SF3">
    <property type="entry name" value="POLY-BETA-1,6-N-ACETYL-D-GLUCOSAMINE N-DEACETYLASE"/>
    <property type="match status" value="1"/>
</dbReference>
<feature type="domain" description="NodB homology" evidence="3">
    <location>
        <begin position="89"/>
        <end position="272"/>
    </location>
</feature>
<keyword evidence="2" id="KW-0732">Signal</keyword>
<accession>A0A517ZD46</accession>
<dbReference type="GO" id="GO:0005975">
    <property type="term" value="P:carbohydrate metabolic process"/>
    <property type="evidence" value="ECO:0007669"/>
    <property type="project" value="InterPro"/>
</dbReference>
<dbReference type="AlphaFoldDB" id="A0A517ZD46"/>
<evidence type="ECO:0000313" key="5">
    <source>
        <dbReference type="Proteomes" id="UP000320496"/>
    </source>
</evidence>
<dbReference type="PROSITE" id="PS51677">
    <property type="entry name" value="NODB"/>
    <property type="match status" value="1"/>
</dbReference>
<reference evidence="4 5" key="1">
    <citation type="submission" date="2019-02" db="EMBL/GenBank/DDBJ databases">
        <title>Deep-cultivation of Planctomycetes and their phenomic and genomic characterization uncovers novel biology.</title>
        <authorList>
            <person name="Wiegand S."/>
            <person name="Jogler M."/>
            <person name="Boedeker C."/>
            <person name="Pinto D."/>
            <person name="Vollmers J."/>
            <person name="Rivas-Marin E."/>
            <person name="Kohn T."/>
            <person name="Peeters S.H."/>
            <person name="Heuer A."/>
            <person name="Rast P."/>
            <person name="Oberbeckmann S."/>
            <person name="Bunk B."/>
            <person name="Jeske O."/>
            <person name="Meyerdierks A."/>
            <person name="Storesund J.E."/>
            <person name="Kallscheuer N."/>
            <person name="Luecker S."/>
            <person name="Lage O.M."/>
            <person name="Pohl T."/>
            <person name="Merkel B.J."/>
            <person name="Hornburger P."/>
            <person name="Mueller R.-W."/>
            <person name="Bruemmer F."/>
            <person name="Labrenz M."/>
            <person name="Spormann A.M."/>
            <person name="Op den Camp H."/>
            <person name="Overmann J."/>
            <person name="Amann R."/>
            <person name="Jetten M.S.M."/>
            <person name="Mascher T."/>
            <person name="Medema M.H."/>
            <person name="Devos D.P."/>
            <person name="Kaster A.-K."/>
            <person name="Ovreas L."/>
            <person name="Rohde M."/>
            <person name="Galperin M.Y."/>
            <person name="Jogler C."/>
        </authorList>
    </citation>
    <scope>NUCLEOTIDE SEQUENCE [LARGE SCALE GENOMIC DNA]</scope>
    <source>
        <strain evidence="4 5">Mal4</strain>
    </source>
</reference>
<keyword evidence="5" id="KW-1185">Reference proteome</keyword>
<evidence type="ECO:0000256" key="1">
    <source>
        <dbReference type="ARBA" id="ARBA00004613"/>
    </source>
</evidence>
<dbReference type="SUPFAM" id="SSF88713">
    <property type="entry name" value="Glycoside hydrolase/deacetylase"/>
    <property type="match status" value="1"/>
</dbReference>
<dbReference type="EC" id="3.5.1.-" evidence="4"/>
<gene>
    <name evidence="4" type="primary">icaB</name>
    <name evidence="4" type="ORF">Mal4_47700</name>
</gene>
<dbReference type="RefSeq" id="WP_197443738.1">
    <property type="nucleotide sequence ID" value="NZ_CP036275.1"/>
</dbReference>
<dbReference type="KEGG" id="mri:Mal4_47700"/>
<dbReference type="Proteomes" id="UP000320496">
    <property type="component" value="Chromosome"/>
</dbReference>
<dbReference type="EMBL" id="CP036275">
    <property type="protein sequence ID" value="QDU40414.1"/>
    <property type="molecule type" value="Genomic_DNA"/>
</dbReference>
<evidence type="ECO:0000313" key="4">
    <source>
        <dbReference type="EMBL" id="QDU40414.1"/>
    </source>
</evidence>
<organism evidence="4 5">
    <name type="scientific">Maioricimonas rarisocia</name>
    <dbReference type="NCBI Taxonomy" id="2528026"/>
    <lineage>
        <taxon>Bacteria</taxon>
        <taxon>Pseudomonadati</taxon>
        <taxon>Planctomycetota</taxon>
        <taxon>Planctomycetia</taxon>
        <taxon>Planctomycetales</taxon>
        <taxon>Planctomycetaceae</taxon>
        <taxon>Maioricimonas</taxon>
    </lineage>
</organism>